<reference evidence="2 3" key="1">
    <citation type="submission" date="2021-06" db="EMBL/GenBank/DDBJ databases">
        <title>Genome-based taxonomic framework of Microbacterium strains isolated from marine environment, the description of four new species and reclassification of four preexisting species.</title>
        <authorList>
            <person name="Lee S.D."/>
            <person name="Kim S.-M."/>
            <person name="Byeon Y.-S."/>
            <person name="Yang H.L."/>
            <person name="Kim I.S."/>
        </authorList>
    </citation>
    <scope>NUCLEOTIDE SEQUENCE [LARGE SCALE GENOMIC DNA]</scope>
    <source>
        <strain evidence="2 3">KACC 20514</strain>
    </source>
</reference>
<sequence length="436" mass="45606">MATEHREILHGVAASGAIASSLEAAPLAVVVDLVRTGRARTRPELTAVSGLSRKVVTQRVDQACEIGLLREGGLAPSGGGRHARVLEFDPDAGRVFGVLIGASELRVAVAALDGRPLATSQEDWTVDSGPEATMQRVHAHIDALAVRHAATRPWGIGVGVPGPVDFPEGRLIAPPIMPGWDGFSVRAWLRERVDAPVWVDNDVNLMAVGEWVHGVGPRTEDMLFLKVGTGIGSAVISRGRLLRGQRGAAGDIGHIRVSDDPTAVCRCGEVGCLEAVAGGWSLIVEATQRASESPTLLDALRERGRISLGDVGAASRAGDPVAREMLGERAAALGEVTASLVNFANPGQLVVGGGVLRAGEELVGRIEDVVRRRSTKIASEHLVVRPASLDQQEGVTGAALLAVENLLSPIALARWVEDASPLGHAAALQRFAPAFA</sequence>
<dbReference type="Gene3D" id="3.30.420.40">
    <property type="match status" value="2"/>
</dbReference>
<dbReference type="AlphaFoldDB" id="A0AAJ2HHT8"/>
<evidence type="ECO:0000256" key="1">
    <source>
        <dbReference type="ARBA" id="ARBA00006479"/>
    </source>
</evidence>
<evidence type="ECO:0000313" key="2">
    <source>
        <dbReference type="EMBL" id="MDS0245054.1"/>
    </source>
</evidence>
<proteinExistence type="inferred from homology"/>
<dbReference type="PROSITE" id="PS01125">
    <property type="entry name" value="ROK"/>
    <property type="match status" value="1"/>
</dbReference>
<gene>
    <name evidence="2" type="ORF">KZC50_05440</name>
</gene>
<dbReference type="InterPro" id="IPR049874">
    <property type="entry name" value="ROK_cs"/>
</dbReference>
<organism evidence="2 3">
    <name type="scientific">Microbacterium aurantiacum</name>
    <dbReference type="NCBI Taxonomy" id="162393"/>
    <lineage>
        <taxon>Bacteria</taxon>
        <taxon>Bacillati</taxon>
        <taxon>Actinomycetota</taxon>
        <taxon>Actinomycetes</taxon>
        <taxon>Micrococcales</taxon>
        <taxon>Microbacteriaceae</taxon>
        <taxon>Microbacterium</taxon>
    </lineage>
</organism>
<dbReference type="RefSeq" id="WP_310890906.1">
    <property type="nucleotide sequence ID" value="NZ_BAAAGR010000001.1"/>
</dbReference>
<dbReference type="PANTHER" id="PTHR18964:SF173">
    <property type="entry name" value="GLUCOKINASE"/>
    <property type="match status" value="1"/>
</dbReference>
<dbReference type="PANTHER" id="PTHR18964">
    <property type="entry name" value="ROK (REPRESSOR, ORF, KINASE) FAMILY"/>
    <property type="match status" value="1"/>
</dbReference>
<dbReference type="InterPro" id="IPR036390">
    <property type="entry name" value="WH_DNA-bd_sf"/>
</dbReference>
<dbReference type="Pfam" id="PF00480">
    <property type="entry name" value="ROK"/>
    <property type="match status" value="1"/>
</dbReference>
<comment type="caution">
    <text evidence="2">The sequence shown here is derived from an EMBL/GenBank/DDBJ whole genome shotgun (WGS) entry which is preliminary data.</text>
</comment>
<comment type="similarity">
    <text evidence="1">Belongs to the ROK (NagC/XylR) family.</text>
</comment>
<dbReference type="InterPro" id="IPR000600">
    <property type="entry name" value="ROK"/>
</dbReference>
<dbReference type="SUPFAM" id="SSF46785">
    <property type="entry name" value="Winged helix' DNA-binding domain"/>
    <property type="match status" value="1"/>
</dbReference>
<dbReference type="Gene3D" id="1.10.10.10">
    <property type="entry name" value="Winged helix-like DNA-binding domain superfamily/Winged helix DNA-binding domain"/>
    <property type="match status" value="1"/>
</dbReference>
<dbReference type="SUPFAM" id="SSF53067">
    <property type="entry name" value="Actin-like ATPase domain"/>
    <property type="match status" value="1"/>
</dbReference>
<name>A0AAJ2HHT8_9MICO</name>
<dbReference type="GeneID" id="301457653"/>
<dbReference type="InterPro" id="IPR036388">
    <property type="entry name" value="WH-like_DNA-bd_sf"/>
</dbReference>
<dbReference type="InterPro" id="IPR043129">
    <property type="entry name" value="ATPase_NBD"/>
</dbReference>
<evidence type="ECO:0000313" key="3">
    <source>
        <dbReference type="Proteomes" id="UP001183582"/>
    </source>
</evidence>
<dbReference type="Proteomes" id="UP001183582">
    <property type="component" value="Unassembled WGS sequence"/>
</dbReference>
<dbReference type="EMBL" id="JAHWXH010000001">
    <property type="protein sequence ID" value="MDS0245054.1"/>
    <property type="molecule type" value="Genomic_DNA"/>
</dbReference>
<protein>
    <submittedName>
        <fullName evidence="2">ROK family protein</fullName>
    </submittedName>
</protein>
<accession>A0AAJ2HHT8</accession>